<reference evidence="9" key="1">
    <citation type="submission" date="2022-03" db="EMBL/GenBank/DDBJ databases">
        <title>A functionally conserved STORR gene fusion in Papaver species that diverged 16.8 million years ago.</title>
        <authorList>
            <person name="Catania T."/>
        </authorList>
    </citation>
    <scope>NUCLEOTIDE SEQUENCE</scope>
    <source>
        <strain evidence="9">S-191538</strain>
    </source>
</reference>
<comment type="subcellular location">
    <subcellularLocation>
        <location evidence="1">Membrane</location>
        <topology evidence="1">Single-pass membrane protein</topology>
    </subcellularLocation>
</comment>
<evidence type="ECO:0000256" key="6">
    <source>
        <dbReference type="ARBA" id="ARBA00022989"/>
    </source>
</evidence>
<evidence type="ECO:0000313" key="10">
    <source>
        <dbReference type="Proteomes" id="UP001177140"/>
    </source>
</evidence>
<dbReference type="EMBL" id="JAJJMA010051569">
    <property type="protein sequence ID" value="MCL7026006.1"/>
    <property type="molecule type" value="Genomic_DNA"/>
</dbReference>
<dbReference type="InterPro" id="IPR040359">
    <property type="entry name" value="GDU"/>
</dbReference>
<dbReference type="AlphaFoldDB" id="A0AA41RYX4"/>
<keyword evidence="7 8" id="KW-0472">Membrane</keyword>
<evidence type="ECO:0000256" key="5">
    <source>
        <dbReference type="ARBA" id="ARBA00022970"/>
    </source>
</evidence>
<comment type="caution">
    <text evidence="9">The sequence shown here is derived from an EMBL/GenBank/DDBJ whole genome shotgun (WGS) entry which is preliminary data.</text>
</comment>
<comment type="similarity">
    <text evidence="2">Belongs to the GLUTAMINE DUMPER 1 (TC 9.B.60) family.</text>
</comment>
<evidence type="ECO:0000256" key="3">
    <source>
        <dbReference type="ARBA" id="ARBA00022448"/>
    </source>
</evidence>
<evidence type="ECO:0000256" key="2">
    <source>
        <dbReference type="ARBA" id="ARBA00009977"/>
    </source>
</evidence>
<dbReference type="Proteomes" id="UP001177140">
    <property type="component" value="Unassembled WGS sequence"/>
</dbReference>
<keyword evidence="6 8" id="KW-1133">Transmembrane helix</keyword>
<name>A0AA41RYX4_PAPNU</name>
<dbReference type="PANTHER" id="PTHR33228">
    <property type="entry name" value="PROTEIN GLUTAMINE DUMPER 4-RELATED"/>
    <property type="match status" value="1"/>
</dbReference>
<sequence>MRIGGTLTSLSSVAAAAAAAPIHSSSQLHSPIPYLFGGLAAMLLLIAFAVLILACSSWKLSMFLDFNCEGSIRNGGDEKSKEGEESVRVICKEQIGVIMAGDVKPTYLAIPIPYLKNSVENRVDDGKPQEEEEIRVEADYRQTLEIPHHHHQTQ</sequence>
<dbReference type="GO" id="GO:0016020">
    <property type="term" value="C:membrane"/>
    <property type="evidence" value="ECO:0007669"/>
    <property type="project" value="UniProtKB-SubCell"/>
</dbReference>
<accession>A0AA41RYX4</accession>
<gene>
    <name evidence="9" type="ORF">MKW94_004913</name>
</gene>
<organism evidence="9 10">
    <name type="scientific">Papaver nudicaule</name>
    <name type="common">Iceland poppy</name>
    <dbReference type="NCBI Taxonomy" id="74823"/>
    <lineage>
        <taxon>Eukaryota</taxon>
        <taxon>Viridiplantae</taxon>
        <taxon>Streptophyta</taxon>
        <taxon>Embryophyta</taxon>
        <taxon>Tracheophyta</taxon>
        <taxon>Spermatophyta</taxon>
        <taxon>Magnoliopsida</taxon>
        <taxon>Ranunculales</taxon>
        <taxon>Papaveraceae</taxon>
        <taxon>Papaveroideae</taxon>
        <taxon>Papaver</taxon>
    </lineage>
</organism>
<evidence type="ECO:0000256" key="7">
    <source>
        <dbReference type="ARBA" id="ARBA00023136"/>
    </source>
</evidence>
<evidence type="ECO:0000256" key="4">
    <source>
        <dbReference type="ARBA" id="ARBA00022692"/>
    </source>
</evidence>
<dbReference type="GO" id="GO:0006865">
    <property type="term" value="P:amino acid transport"/>
    <property type="evidence" value="ECO:0007669"/>
    <property type="project" value="UniProtKB-KW"/>
</dbReference>
<evidence type="ECO:0000256" key="1">
    <source>
        <dbReference type="ARBA" id="ARBA00004167"/>
    </source>
</evidence>
<dbReference type="PANTHER" id="PTHR33228:SF49">
    <property type="entry name" value="PROTEIN GLUTAMINE DUMPER 5"/>
    <property type="match status" value="1"/>
</dbReference>
<protein>
    <submittedName>
        <fullName evidence="9">Uncharacterized protein</fullName>
    </submittedName>
</protein>
<evidence type="ECO:0000256" key="8">
    <source>
        <dbReference type="SAM" id="Phobius"/>
    </source>
</evidence>
<proteinExistence type="inferred from homology"/>
<feature type="transmembrane region" description="Helical" evidence="8">
    <location>
        <begin position="35"/>
        <end position="55"/>
    </location>
</feature>
<keyword evidence="10" id="KW-1185">Reference proteome</keyword>
<dbReference type="GO" id="GO:0080143">
    <property type="term" value="P:regulation of amino acid export"/>
    <property type="evidence" value="ECO:0007669"/>
    <property type="project" value="InterPro"/>
</dbReference>
<keyword evidence="5" id="KW-0029">Amino-acid transport</keyword>
<keyword evidence="3" id="KW-0813">Transport</keyword>
<evidence type="ECO:0000313" key="9">
    <source>
        <dbReference type="EMBL" id="MCL7026006.1"/>
    </source>
</evidence>
<keyword evidence="4 8" id="KW-0812">Transmembrane</keyword>